<proteinExistence type="predicted"/>
<accession>A0ABQ2RLY4</accession>
<gene>
    <name evidence="1" type="ORF">GCM10010140_72930</name>
</gene>
<dbReference type="EMBL" id="BMQJ01000030">
    <property type="protein sequence ID" value="GGQ32243.1"/>
    <property type="molecule type" value="Genomic_DNA"/>
</dbReference>
<evidence type="ECO:0000313" key="1">
    <source>
        <dbReference type="EMBL" id="GGQ32243.1"/>
    </source>
</evidence>
<dbReference type="Proteomes" id="UP000611554">
    <property type="component" value="Unassembled WGS sequence"/>
</dbReference>
<comment type="caution">
    <text evidence="1">The sequence shown here is derived from an EMBL/GenBank/DDBJ whole genome shotgun (WGS) entry which is preliminary data.</text>
</comment>
<reference evidence="2" key="1">
    <citation type="journal article" date="2019" name="Int. J. Syst. Evol. Microbiol.">
        <title>The Global Catalogue of Microorganisms (GCM) 10K type strain sequencing project: providing services to taxonomists for standard genome sequencing and annotation.</title>
        <authorList>
            <consortium name="The Broad Institute Genomics Platform"/>
            <consortium name="The Broad Institute Genome Sequencing Center for Infectious Disease"/>
            <person name="Wu L."/>
            <person name="Ma J."/>
        </authorList>
    </citation>
    <scope>NUCLEOTIDE SEQUENCE [LARGE SCALE GENOMIC DNA]</scope>
    <source>
        <strain evidence="2">JCM 3115</strain>
    </source>
</reference>
<keyword evidence="2" id="KW-1185">Reference proteome</keyword>
<organism evidence="1 2">
    <name type="scientific">Streptosporangium pseudovulgare</name>
    <dbReference type="NCBI Taxonomy" id="35765"/>
    <lineage>
        <taxon>Bacteria</taxon>
        <taxon>Bacillati</taxon>
        <taxon>Actinomycetota</taxon>
        <taxon>Actinomycetes</taxon>
        <taxon>Streptosporangiales</taxon>
        <taxon>Streptosporangiaceae</taxon>
        <taxon>Streptosporangium</taxon>
    </lineage>
</organism>
<name>A0ABQ2RLY4_9ACTN</name>
<evidence type="ECO:0000313" key="2">
    <source>
        <dbReference type="Proteomes" id="UP000611554"/>
    </source>
</evidence>
<sequence>MGGFERDLEAFEVGGLPFAIVEFPAGPSLRGGLGELQVEDVAVLDLESVEGADQVRGKGLIGLVRGQMWSSLQKTAWPWSRCTAPGYLSVGPRTPLPEEFLRGGRRGVALFSHLLNAWRAASAFPDGFGQRVGPQD</sequence>
<protein>
    <submittedName>
        <fullName evidence="1">Uncharacterized protein</fullName>
    </submittedName>
</protein>